<dbReference type="EC" id="3.6.3.-" evidence="9"/>
<dbReference type="Gene3D" id="3.40.50.300">
    <property type="entry name" value="P-loop containing nucleotide triphosphate hydrolases"/>
    <property type="match status" value="1"/>
</dbReference>
<name>M1YV36_NITG3</name>
<dbReference type="NCBIfam" id="TIGR01727">
    <property type="entry name" value="oligo_HPY"/>
    <property type="match status" value="1"/>
</dbReference>
<comment type="similarity">
    <text evidence="2">Belongs to the ABC transporter superfamily.</text>
</comment>
<evidence type="ECO:0000259" key="8">
    <source>
        <dbReference type="PROSITE" id="PS50893"/>
    </source>
</evidence>
<keyword evidence="6" id="KW-0067">ATP-binding</keyword>
<evidence type="ECO:0000313" key="10">
    <source>
        <dbReference type="Proteomes" id="UP000011704"/>
    </source>
</evidence>
<keyword evidence="10" id="KW-1185">Reference proteome</keyword>
<keyword evidence="4" id="KW-1003">Cell membrane</keyword>
<dbReference type="SUPFAM" id="SSF52540">
    <property type="entry name" value="P-loop containing nucleoside triphosphate hydrolases"/>
    <property type="match status" value="1"/>
</dbReference>
<dbReference type="PANTHER" id="PTHR43297:SF2">
    <property type="entry name" value="DIPEPTIDE TRANSPORT ATP-BINDING PROTEIN DPPD"/>
    <property type="match status" value="1"/>
</dbReference>
<comment type="subcellular location">
    <subcellularLocation>
        <location evidence="1">Cell inner membrane</location>
        <topology evidence="1">Peripheral membrane protein</topology>
    </subcellularLocation>
</comment>
<evidence type="ECO:0000256" key="1">
    <source>
        <dbReference type="ARBA" id="ARBA00004417"/>
    </source>
</evidence>
<sequence length="327" mass="35722">MTASNTELDIQNLTVSFTANGREVTAVNGISYKLNSGETLAVVGESGSGKTVSALSLLRLIPQPPGRIVSGKVLFRGRDLLALGDDALRAVRGNDIGMVFQEPMTSLNPVLTIGEQIVETLYAHRNIATPEAREVAIALLRQVEIPSPQSRWKCYPHELSGGQRQRAMIAMALACDPGILIADEPTTALDVLVQAQILEFLQRVQQERNMSVLLITHDLGLVANSAQRALIMYAGEIVETGPVRDLFSKPRHPYTMGLIESIPRPGTKARRKRFHEMKGSVPALGSLPSGCPFHPRCPSAQQKCETEKPTLEAIEPDRQVACWYPND</sequence>
<dbReference type="FunCoup" id="M1YV36">
    <property type="interactions" value="119"/>
</dbReference>
<dbReference type="RefSeq" id="WP_005005686.1">
    <property type="nucleotide sequence ID" value="NZ_HG422173.1"/>
</dbReference>
<dbReference type="GO" id="GO:0005886">
    <property type="term" value="C:plasma membrane"/>
    <property type="evidence" value="ECO:0007669"/>
    <property type="project" value="UniProtKB-SubCell"/>
</dbReference>
<proteinExistence type="inferred from homology"/>
<accession>M1YV36</accession>
<dbReference type="PROSITE" id="PS00211">
    <property type="entry name" value="ABC_TRANSPORTER_1"/>
    <property type="match status" value="1"/>
</dbReference>
<evidence type="ECO:0000256" key="7">
    <source>
        <dbReference type="ARBA" id="ARBA00023136"/>
    </source>
</evidence>
<keyword evidence="3" id="KW-0813">Transport</keyword>
<dbReference type="AlphaFoldDB" id="M1YV36"/>
<keyword evidence="5" id="KW-0547">Nucleotide-binding</keyword>
<dbReference type="InterPro" id="IPR017871">
    <property type="entry name" value="ABC_transporter-like_CS"/>
</dbReference>
<reference evidence="9 10" key="1">
    <citation type="journal article" date="2013" name="Front. Microbiol.">
        <title>The genome of Nitrospina gracilis illuminates the metabolism and evolution of the major marine nitrite oxidizer.</title>
        <authorList>
            <person name="Luecker S."/>
            <person name="Nowka B."/>
            <person name="Rattei T."/>
            <person name="Spieck E."/>
            <person name="and Daims H."/>
        </authorList>
    </citation>
    <scope>NUCLEOTIDE SEQUENCE [LARGE SCALE GENOMIC DNA]</scope>
    <source>
        <strain evidence="9 10">3/211</strain>
    </source>
</reference>
<evidence type="ECO:0000313" key="9">
    <source>
        <dbReference type="EMBL" id="CCQ89357.1"/>
    </source>
</evidence>
<dbReference type="FunFam" id="3.40.50.300:FF:000016">
    <property type="entry name" value="Oligopeptide ABC transporter ATP-binding component"/>
    <property type="match status" value="1"/>
</dbReference>
<dbReference type="Pfam" id="PF00005">
    <property type="entry name" value="ABC_tran"/>
    <property type="match status" value="1"/>
</dbReference>
<dbReference type="OrthoDB" id="9802264at2"/>
<dbReference type="InParanoid" id="M1YV36"/>
<dbReference type="GO" id="GO:0016887">
    <property type="term" value="F:ATP hydrolysis activity"/>
    <property type="evidence" value="ECO:0007669"/>
    <property type="project" value="InterPro"/>
</dbReference>
<dbReference type="GO" id="GO:0015833">
    <property type="term" value="P:peptide transport"/>
    <property type="evidence" value="ECO:0007669"/>
    <property type="project" value="InterPro"/>
</dbReference>
<dbReference type="InterPro" id="IPR003593">
    <property type="entry name" value="AAA+_ATPase"/>
</dbReference>
<protein>
    <submittedName>
        <fullName evidence="9">Putative enzyme</fullName>
        <ecNumber evidence="9">3.6.3.-</ecNumber>
    </submittedName>
</protein>
<dbReference type="InterPro" id="IPR003439">
    <property type="entry name" value="ABC_transporter-like_ATP-bd"/>
</dbReference>
<dbReference type="InterPro" id="IPR013563">
    <property type="entry name" value="Oligopep_ABC_C"/>
</dbReference>
<gene>
    <name evidence="9" type="ORF">NITGR_1020019</name>
</gene>
<dbReference type="Proteomes" id="UP000011704">
    <property type="component" value="Unassembled WGS sequence"/>
</dbReference>
<dbReference type="PROSITE" id="PS50893">
    <property type="entry name" value="ABC_TRANSPORTER_2"/>
    <property type="match status" value="1"/>
</dbReference>
<dbReference type="InterPro" id="IPR050388">
    <property type="entry name" value="ABC_Ni/Peptide_Import"/>
</dbReference>
<comment type="caution">
    <text evidence="9">The sequence shown here is derived from an EMBL/GenBank/DDBJ whole genome shotgun (WGS) entry which is preliminary data.</text>
</comment>
<dbReference type="GO" id="GO:0005524">
    <property type="term" value="F:ATP binding"/>
    <property type="evidence" value="ECO:0007669"/>
    <property type="project" value="UniProtKB-KW"/>
</dbReference>
<keyword evidence="9" id="KW-0378">Hydrolase</keyword>
<evidence type="ECO:0000256" key="4">
    <source>
        <dbReference type="ARBA" id="ARBA00022475"/>
    </source>
</evidence>
<dbReference type="HOGENOM" id="CLU_000604_1_23_0"/>
<dbReference type="SMART" id="SM00382">
    <property type="entry name" value="AAA"/>
    <property type="match status" value="1"/>
</dbReference>
<dbReference type="InterPro" id="IPR027417">
    <property type="entry name" value="P-loop_NTPase"/>
</dbReference>
<evidence type="ECO:0000256" key="6">
    <source>
        <dbReference type="ARBA" id="ARBA00022840"/>
    </source>
</evidence>
<feature type="domain" description="ABC transporter" evidence="8">
    <location>
        <begin position="8"/>
        <end position="259"/>
    </location>
</feature>
<dbReference type="Pfam" id="PF08352">
    <property type="entry name" value="oligo_HPY"/>
    <property type="match status" value="1"/>
</dbReference>
<dbReference type="STRING" id="1266370.NITGR_1020019"/>
<dbReference type="EMBL" id="CAQJ01000005">
    <property type="protein sequence ID" value="CCQ89357.1"/>
    <property type="molecule type" value="Genomic_DNA"/>
</dbReference>
<evidence type="ECO:0000256" key="5">
    <source>
        <dbReference type="ARBA" id="ARBA00022741"/>
    </source>
</evidence>
<dbReference type="PANTHER" id="PTHR43297">
    <property type="entry name" value="OLIGOPEPTIDE TRANSPORT ATP-BINDING PROTEIN APPD"/>
    <property type="match status" value="1"/>
</dbReference>
<dbReference type="CDD" id="cd03257">
    <property type="entry name" value="ABC_NikE_OppD_transporters"/>
    <property type="match status" value="1"/>
</dbReference>
<evidence type="ECO:0000256" key="2">
    <source>
        <dbReference type="ARBA" id="ARBA00005417"/>
    </source>
</evidence>
<keyword evidence="7" id="KW-0472">Membrane</keyword>
<organism evidence="9 10">
    <name type="scientific">Nitrospina gracilis (strain 3/211)</name>
    <dbReference type="NCBI Taxonomy" id="1266370"/>
    <lineage>
        <taxon>Bacteria</taxon>
        <taxon>Pseudomonadati</taxon>
        <taxon>Nitrospinota/Tectimicrobiota group</taxon>
        <taxon>Nitrospinota</taxon>
        <taxon>Nitrospinia</taxon>
        <taxon>Nitrospinales</taxon>
        <taxon>Nitrospinaceae</taxon>
        <taxon>Nitrospina</taxon>
    </lineage>
</organism>
<evidence type="ECO:0000256" key="3">
    <source>
        <dbReference type="ARBA" id="ARBA00022448"/>
    </source>
</evidence>